<sequence length="89" mass="10422">MPHLNAGTYYPHWVQHTVRCNSLHSILGADRDVGNRRKCRKPGCFLLHYLYFTYKQVLNLVFTTTPQAMQLGYPYKSSLRSARMTHNHL</sequence>
<evidence type="ECO:0000313" key="2">
    <source>
        <dbReference type="Proteomes" id="UP000694892"/>
    </source>
</evidence>
<dbReference type="Proteomes" id="UP000694892">
    <property type="component" value="Chromosome 8L"/>
</dbReference>
<protein>
    <submittedName>
        <fullName evidence="1">Uncharacterized protein</fullName>
    </submittedName>
</protein>
<accession>A0A974C8C9</accession>
<dbReference type="EMBL" id="CM004480">
    <property type="protein sequence ID" value="OCT68471.1"/>
    <property type="molecule type" value="Genomic_DNA"/>
</dbReference>
<name>A0A974C8C9_XENLA</name>
<reference evidence="2" key="1">
    <citation type="journal article" date="2016" name="Nature">
        <title>Genome evolution in the allotetraploid frog Xenopus laevis.</title>
        <authorList>
            <person name="Session A.M."/>
            <person name="Uno Y."/>
            <person name="Kwon T."/>
            <person name="Chapman J.A."/>
            <person name="Toyoda A."/>
            <person name="Takahashi S."/>
            <person name="Fukui A."/>
            <person name="Hikosaka A."/>
            <person name="Suzuki A."/>
            <person name="Kondo M."/>
            <person name="van Heeringen S.J."/>
            <person name="Quigley I."/>
            <person name="Heinz S."/>
            <person name="Ogino H."/>
            <person name="Ochi H."/>
            <person name="Hellsten U."/>
            <person name="Lyons J.B."/>
            <person name="Simakov O."/>
            <person name="Putnam N."/>
            <person name="Stites J."/>
            <person name="Kuroki Y."/>
            <person name="Tanaka T."/>
            <person name="Michiue T."/>
            <person name="Watanabe M."/>
            <person name="Bogdanovic O."/>
            <person name="Lister R."/>
            <person name="Georgiou G."/>
            <person name="Paranjpe S.S."/>
            <person name="van Kruijsbergen I."/>
            <person name="Shu S."/>
            <person name="Carlson J."/>
            <person name="Kinoshita T."/>
            <person name="Ohta Y."/>
            <person name="Mawaribuchi S."/>
            <person name="Jenkins J."/>
            <person name="Grimwood J."/>
            <person name="Schmutz J."/>
            <person name="Mitros T."/>
            <person name="Mozaffari S.V."/>
            <person name="Suzuki Y."/>
            <person name="Haramoto Y."/>
            <person name="Yamamoto T.S."/>
            <person name="Takagi C."/>
            <person name="Heald R."/>
            <person name="Miller K."/>
            <person name="Haudenschild C."/>
            <person name="Kitzman J."/>
            <person name="Nakayama T."/>
            <person name="Izutsu Y."/>
            <person name="Robert J."/>
            <person name="Fortriede J."/>
            <person name="Burns K."/>
            <person name="Lotay V."/>
            <person name="Karimi K."/>
            <person name="Yasuoka Y."/>
            <person name="Dichmann D.S."/>
            <person name="Flajnik M.F."/>
            <person name="Houston D.W."/>
            <person name="Shendure J."/>
            <person name="DuPasquier L."/>
            <person name="Vize P.D."/>
            <person name="Zorn A.M."/>
            <person name="Ito M."/>
            <person name="Marcotte E.M."/>
            <person name="Wallingford J.B."/>
            <person name="Ito Y."/>
            <person name="Asashima M."/>
            <person name="Ueno N."/>
            <person name="Matsuda Y."/>
            <person name="Veenstra G.J."/>
            <person name="Fujiyama A."/>
            <person name="Harland R.M."/>
            <person name="Taira M."/>
            <person name="Rokhsar D.S."/>
        </authorList>
    </citation>
    <scope>NUCLEOTIDE SEQUENCE [LARGE SCALE GENOMIC DNA]</scope>
    <source>
        <strain evidence="2">J</strain>
    </source>
</reference>
<evidence type="ECO:0000313" key="1">
    <source>
        <dbReference type="EMBL" id="OCT68471.1"/>
    </source>
</evidence>
<gene>
    <name evidence="1" type="ORF">XELAEV_18039772mg</name>
</gene>
<organism evidence="1 2">
    <name type="scientific">Xenopus laevis</name>
    <name type="common">African clawed frog</name>
    <dbReference type="NCBI Taxonomy" id="8355"/>
    <lineage>
        <taxon>Eukaryota</taxon>
        <taxon>Metazoa</taxon>
        <taxon>Chordata</taxon>
        <taxon>Craniata</taxon>
        <taxon>Vertebrata</taxon>
        <taxon>Euteleostomi</taxon>
        <taxon>Amphibia</taxon>
        <taxon>Batrachia</taxon>
        <taxon>Anura</taxon>
        <taxon>Pipoidea</taxon>
        <taxon>Pipidae</taxon>
        <taxon>Xenopodinae</taxon>
        <taxon>Xenopus</taxon>
        <taxon>Xenopus</taxon>
    </lineage>
</organism>
<dbReference type="AlphaFoldDB" id="A0A974C8C9"/>
<proteinExistence type="predicted"/>